<dbReference type="Proteomes" id="UP000195667">
    <property type="component" value="Unassembled WGS sequence"/>
</dbReference>
<organism evidence="3 4">
    <name type="scientific">Crenothrix polyspora</name>
    <dbReference type="NCBI Taxonomy" id="360316"/>
    <lineage>
        <taxon>Bacteria</taxon>
        <taxon>Pseudomonadati</taxon>
        <taxon>Pseudomonadota</taxon>
        <taxon>Gammaproteobacteria</taxon>
        <taxon>Methylococcales</taxon>
        <taxon>Crenotrichaceae</taxon>
        <taxon>Crenothrix</taxon>
    </lineage>
</organism>
<keyword evidence="4" id="KW-1185">Reference proteome</keyword>
<keyword evidence="1" id="KW-1133">Transmembrane helix</keyword>
<evidence type="ECO:0000313" key="4">
    <source>
        <dbReference type="Proteomes" id="UP000195667"/>
    </source>
</evidence>
<evidence type="ECO:0000256" key="1">
    <source>
        <dbReference type="SAM" id="Phobius"/>
    </source>
</evidence>
<proteinExistence type="predicted"/>
<dbReference type="NCBIfam" id="TIGR02523">
    <property type="entry name" value="type_IV_pilV"/>
    <property type="match status" value="1"/>
</dbReference>
<dbReference type="Pfam" id="PF22150">
    <property type="entry name" value="Tt1218-like"/>
    <property type="match status" value="1"/>
</dbReference>
<sequence>MNKHNGFTLIEVLIAMMLLAVGLLGLAALQAHSLKNNQSAYYRSQATQLAYDIADRMRVNTSVLDKYLSSFMKPEEAQAQTEHCLKISTTCTPEKMAEHDLFEWNAAIHTAILKNATGTIVKTGAEVKTYTITIAWDEKRDDDHDEKTLEKTSFDMSFRL</sequence>
<dbReference type="OrthoDB" id="8547299at2"/>
<accession>A0A1R4H819</accession>
<evidence type="ECO:0000313" key="3">
    <source>
        <dbReference type="EMBL" id="SJM92326.1"/>
    </source>
</evidence>
<dbReference type="Pfam" id="PF07963">
    <property type="entry name" value="N_methyl"/>
    <property type="match status" value="1"/>
</dbReference>
<dbReference type="EMBL" id="FUKI01000101">
    <property type="protein sequence ID" value="SJM92326.1"/>
    <property type="molecule type" value="Genomic_DNA"/>
</dbReference>
<dbReference type="InterPro" id="IPR054402">
    <property type="entry name" value="Tt1218-like_dom"/>
</dbReference>
<dbReference type="AlphaFoldDB" id="A0A1R4H819"/>
<name>A0A1R4H819_9GAMM</name>
<dbReference type="NCBIfam" id="TIGR02532">
    <property type="entry name" value="IV_pilin_GFxxxE"/>
    <property type="match status" value="1"/>
</dbReference>
<feature type="transmembrane region" description="Helical" evidence="1">
    <location>
        <begin position="6"/>
        <end position="29"/>
    </location>
</feature>
<dbReference type="InterPro" id="IPR012902">
    <property type="entry name" value="N_methyl_site"/>
</dbReference>
<dbReference type="RefSeq" id="WP_087143350.1">
    <property type="nucleotide sequence ID" value="NZ_FUKI01000101.1"/>
</dbReference>
<evidence type="ECO:0000259" key="2">
    <source>
        <dbReference type="Pfam" id="PF22150"/>
    </source>
</evidence>
<keyword evidence="1" id="KW-0812">Transmembrane</keyword>
<protein>
    <submittedName>
        <fullName evidence="3">Type IV pilus modification protein PilV</fullName>
    </submittedName>
</protein>
<dbReference type="InterPro" id="IPR013362">
    <property type="entry name" value="Pilus_4_PilV"/>
</dbReference>
<reference evidence="4" key="1">
    <citation type="submission" date="2017-02" db="EMBL/GenBank/DDBJ databases">
        <authorList>
            <person name="Daims H."/>
        </authorList>
    </citation>
    <scope>NUCLEOTIDE SEQUENCE [LARGE SCALE GENOMIC DNA]</scope>
</reference>
<gene>
    <name evidence="3" type="ORF">CRENPOLYSF1_270065</name>
</gene>
<keyword evidence="1" id="KW-0472">Membrane</keyword>
<feature type="domain" description="Type IV pilin Tt1218-like" evidence="2">
    <location>
        <begin position="28"/>
        <end position="101"/>
    </location>
</feature>